<evidence type="ECO:0000256" key="2">
    <source>
        <dbReference type="SAM" id="Phobius"/>
    </source>
</evidence>
<comment type="similarity">
    <text evidence="1">Belongs to the reduced folate carrier (RFC) transporter (TC 2.A.48) family.</text>
</comment>
<keyword evidence="2" id="KW-0812">Transmembrane</keyword>
<feature type="transmembrane region" description="Helical" evidence="2">
    <location>
        <begin position="357"/>
        <end position="383"/>
    </location>
</feature>
<evidence type="ECO:0008006" key="5">
    <source>
        <dbReference type="Google" id="ProtNLM"/>
    </source>
</evidence>
<dbReference type="Gene3D" id="1.20.1250.20">
    <property type="entry name" value="MFS general substrate transporter like domains"/>
    <property type="match status" value="1"/>
</dbReference>
<dbReference type="AlphaFoldDB" id="A0A7J6PS74"/>
<dbReference type="SUPFAM" id="SSF103473">
    <property type="entry name" value="MFS general substrate transporter"/>
    <property type="match status" value="1"/>
</dbReference>
<gene>
    <name evidence="3" type="ORF">FOZ62_031365</name>
</gene>
<name>A0A7J6PS74_PEROL</name>
<feature type="transmembrane region" description="Helical" evidence="2">
    <location>
        <begin position="113"/>
        <end position="135"/>
    </location>
</feature>
<evidence type="ECO:0000313" key="4">
    <source>
        <dbReference type="Proteomes" id="UP000574390"/>
    </source>
</evidence>
<protein>
    <recommendedName>
        <fullName evidence="5">Major facilitator super domain-containing protein 3</fullName>
    </recommendedName>
</protein>
<dbReference type="GO" id="GO:0005886">
    <property type="term" value="C:plasma membrane"/>
    <property type="evidence" value="ECO:0007669"/>
    <property type="project" value="TreeGrafter"/>
</dbReference>
<evidence type="ECO:0000313" key="3">
    <source>
        <dbReference type="EMBL" id="KAF4698968.1"/>
    </source>
</evidence>
<feature type="transmembrane region" description="Helical" evidence="2">
    <location>
        <begin position="173"/>
        <end position="190"/>
    </location>
</feature>
<feature type="transmembrane region" description="Helical" evidence="2">
    <location>
        <begin position="428"/>
        <end position="451"/>
    </location>
</feature>
<reference evidence="3 4" key="1">
    <citation type="submission" date="2020-04" db="EMBL/GenBank/DDBJ databases">
        <title>Perkinsus olseni comparative genomics.</title>
        <authorList>
            <person name="Bogema D.R."/>
        </authorList>
    </citation>
    <scope>NUCLEOTIDE SEQUENCE [LARGE SCALE GENOMIC DNA]</scope>
    <source>
        <strain evidence="3">ATCC PRA-205</strain>
    </source>
</reference>
<dbReference type="Pfam" id="PF01770">
    <property type="entry name" value="Folate_carrier"/>
    <property type="match status" value="1"/>
</dbReference>
<feature type="transmembrane region" description="Helical" evidence="2">
    <location>
        <begin position="233"/>
        <end position="252"/>
    </location>
</feature>
<feature type="transmembrane region" description="Helical" evidence="2">
    <location>
        <begin position="317"/>
        <end position="336"/>
    </location>
</feature>
<comment type="caution">
    <text evidence="3">The sequence shown here is derived from an EMBL/GenBank/DDBJ whole genome shotgun (WGS) entry which is preliminary data.</text>
</comment>
<evidence type="ECO:0000256" key="1">
    <source>
        <dbReference type="ARBA" id="ARBA00005773"/>
    </source>
</evidence>
<dbReference type="PANTHER" id="PTHR10686">
    <property type="entry name" value="FOLATE TRANSPORTER"/>
    <property type="match status" value="1"/>
</dbReference>
<accession>A0A7J6PS74</accession>
<dbReference type="GO" id="GO:0090482">
    <property type="term" value="F:vitamin transmembrane transporter activity"/>
    <property type="evidence" value="ECO:0007669"/>
    <property type="project" value="InterPro"/>
</dbReference>
<feature type="transmembrane region" description="Helical" evidence="2">
    <location>
        <begin position="463"/>
        <end position="485"/>
    </location>
</feature>
<dbReference type="EMBL" id="JABANM010034844">
    <property type="protein sequence ID" value="KAF4698968.1"/>
    <property type="molecule type" value="Genomic_DNA"/>
</dbReference>
<dbReference type="PANTHER" id="PTHR10686:SF18">
    <property type="entry name" value="IP11787P-RELATED"/>
    <property type="match status" value="1"/>
</dbReference>
<organism evidence="3 4">
    <name type="scientific">Perkinsus olseni</name>
    <name type="common">Perkinsus atlanticus</name>
    <dbReference type="NCBI Taxonomy" id="32597"/>
    <lineage>
        <taxon>Eukaryota</taxon>
        <taxon>Sar</taxon>
        <taxon>Alveolata</taxon>
        <taxon>Perkinsozoa</taxon>
        <taxon>Perkinsea</taxon>
        <taxon>Perkinsida</taxon>
        <taxon>Perkinsidae</taxon>
        <taxon>Perkinsus</taxon>
    </lineage>
</organism>
<keyword evidence="2" id="KW-0472">Membrane</keyword>
<dbReference type="Proteomes" id="UP000574390">
    <property type="component" value="Unassembled WGS sequence"/>
</dbReference>
<proteinExistence type="inferred from homology"/>
<dbReference type="InterPro" id="IPR002666">
    <property type="entry name" value="Folate_carrier"/>
</dbReference>
<sequence length="489" mass="54400">LTGSDMRVGHEKEMLTARELPFSQCRHLPIRRQQSTLFSESLQKRVAQELFAFQGASEPLLATDLSEERSQPLNSSRACVLVCLFTFLLAFKPSQPHMAQYLRQVKGFSQADIVHYIFPIAAYAQFAFVVLQGYVCEFLGYKYAIIMGAGGRFCTRMCMLYGTEIWHFQLSEICYSMGSAMLIIFGGYIFNLVTRENYQRIIALQQMATLGGHVSAGYVGDILINVFNCDLTVLMYISAVSITSGFLLAFSFPQVSYTKAPSLTKVFRSVKRIYSSPVFLLMLTLWCVLTSVHSLVWGYETSLYDYLKVEQHYVGDYNGILASSGLLLGALSAMLSNNNWVLDQHVSHPHRSMIIEAAIISVCILLMSRPSLTSLSIGFILYFGAYTIMNTSFIGHCGRFAGPPSNENTEGIASGAEKSSGTPERGHFAALFTANFLLSQSLQTLLTWIVYSDLKLNVRQACLCMSIYIGTSTLLASGAAMLIYATRRR</sequence>
<feature type="non-terminal residue" evidence="3">
    <location>
        <position position="489"/>
    </location>
</feature>
<dbReference type="InterPro" id="IPR036259">
    <property type="entry name" value="MFS_trans_sf"/>
</dbReference>
<feature type="transmembrane region" description="Helical" evidence="2">
    <location>
        <begin position="273"/>
        <end position="297"/>
    </location>
</feature>
<keyword evidence="2" id="KW-1133">Transmembrane helix</keyword>